<dbReference type="CDD" id="cd11683">
    <property type="entry name" value="HDAC10"/>
    <property type="match status" value="1"/>
</dbReference>
<evidence type="ECO:0000313" key="7">
    <source>
        <dbReference type="Proteomes" id="UP000550059"/>
    </source>
</evidence>
<evidence type="ECO:0000259" key="5">
    <source>
        <dbReference type="Pfam" id="PF00850"/>
    </source>
</evidence>
<accession>A0A7L0QSX2</accession>
<dbReference type="GO" id="GO:0019213">
    <property type="term" value="F:deacetylase activity"/>
    <property type="evidence" value="ECO:0007669"/>
    <property type="project" value="TreeGrafter"/>
</dbReference>
<evidence type="ECO:0000313" key="6">
    <source>
        <dbReference type="EMBL" id="NXL20496.1"/>
    </source>
</evidence>
<dbReference type="PANTHER" id="PTHR10625">
    <property type="entry name" value="HISTONE DEACETYLASE HDAC1-RELATED"/>
    <property type="match status" value="1"/>
</dbReference>
<evidence type="ECO:0000256" key="4">
    <source>
        <dbReference type="ARBA" id="ARBA00023242"/>
    </source>
</evidence>
<dbReference type="InterPro" id="IPR023801">
    <property type="entry name" value="His_deacetylse_dom"/>
</dbReference>
<dbReference type="FunFam" id="3.40.800.20:FF:000005">
    <property type="entry name" value="histone deacetylase 6"/>
    <property type="match status" value="1"/>
</dbReference>
<reference evidence="6 7" key="1">
    <citation type="submission" date="2019-09" db="EMBL/GenBank/DDBJ databases">
        <title>Bird 10,000 Genomes (B10K) Project - Family phase.</title>
        <authorList>
            <person name="Zhang G."/>
        </authorList>
    </citation>
    <scope>NUCLEOTIDE SEQUENCE [LARGE SCALE GENOMIC DNA]</scope>
    <source>
        <strain evidence="6">B10K-DU-001-45</strain>
        <tissue evidence="6">Muscle</tissue>
    </source>
</reference>
<keyword evidence="3" id="KW-0378">Hydrolase</keyword>
<evidence type="ECO:0000256" key="3">
    <source>
        <dbReference type="ARBA" id="ARBA00022801"/>
    </source>
</evidence>
<dbReference type="GO" id="GO:0016787">
    <property type="term" value="F:hydrolase activity"/>
    <property type="evidence" value="ECO:0007669"/>
    <property type="project" value="UniProtKB-KW"/>
</dbReference>
<comment type="similarity">
    <text evidence="2">Belongs to the histone deacetylase family. HD type 2 subfamily.</text>
</comment>
<dbReference type="EMBL" id="VXAS01013237">
    <property type="protein sequence ID" value="NXL20496.1"/>
    <property type="molecule type" value="Genomic_DNA"/>
</dbReference>
<keyword evidence="4" id="KW-0539">Nucleus</keyword>
<dbReference type="GO" id="GO:0040029">
    <property type="term" value="P:epigenetic regulation of gene expression"/>
    <property type="evidence" value="ECO:0007669"/>
    <property type="project" value="TreeGrafter"/>
</dbReference>
<dbReference type="InterPro" id="IPR023696">
    <property type="entry name" value="Ureohydrolase_dom_sf"/>
</dbReference>
<dbReference type="AlphaFoldDB" id="A0A7L0QSX2"/>
<dbReference type="Pfam" id="PF00850">
    <property type="entry name" value="Hist_deacetyl"/>
    <property type="match status" value="1"/>
</dbReference>
<name>A0A7L0QSX2_SETKR</name>
<organism evidence="6 7">
    <name type="scientific">Setophaga kirtlandii</name>
    <name type="common">Kirtland's warbler</name>
    <name type="synonym">Dendroica kirtlandii</name>
    <dbReference type="NCBI Taxonomy" id="298831"/>
    <lineage>
        <taxon>Eukaryota</taxon>
        <taxon>Metazoa</taxon>
        <taxon>Chordata</taxon>
        <taxon>Craniata</taxon>
        <taxon>Vertebrata</taxon>
        <taxon>Euteleostomi</taxon>
        <taxon>Archelosauria</taxon>
        <taxon>Archosauria</taxon>
        <taxon>Dinosauria</taxon>
        <taxon>Saurischia</taxon>
        <taxon>Theropoda</taxon>
        <taxon>Coelurosauria</taxon>
        <taxon>Aves</taxon>
        <taxon>Neognathae</taxon>
        <taxon>Neoaves</taxon>
        <taxon>Telluraves</taxon>
        <taxon>Australaves</taxon>
        <taxon>Passeriformes</taxon>
        <taxon>Passeroidea</taxon>
        <taxon>Parulidae</taxon>
        <taxon>Setophaga</taxon>
    </lineage>
</organism>
<feature type="domain" description="Histone deacetylase" evidence="5">
    <location>
        <begin position="28"/>
        <end position="323"/>
    </location>
</feature>
<dbReference type="GO" id="GO:0005634">
    <property type="term" value="C:nucleus"/>
    <property type="evidence" value="ECO:0007669"/>
    <property type="project" value="UniProtKB-SubCell"/>
</dbReference>
<proteinExistence type="inferred from homology"/>
<sequence length="663" mass="73924">MASGTALIYDEEMTTHKLLWNDPICDIEVPERLSSSYEQLRSYHLVERCVHVPTREGNEEEILLVHSLEHLEVAKSTQTMNEEELKRVSENYDAFFFHPSTYRCARLAVGAALQLVDAVMAGKVRNGMALVRPPGHHSQRNAANGFCLFNNVAIAAEYAKVKYGLQRILIVDWDVHHGQGTQYIFEEDPSVLYFSWHRYEHQEFWPSLKESDYDAVGLGKGKGFNINLPWNKVGMGNSDYLAAFFHVLLPMAFEFDPELVIVSSGYDSGIGDPEGQMNATPDVFAHLTHFLMQLANGKLCVILEGGYHLKSLGESVCMTVKTLLGDPVPQITGEMAPCLSAVESIQNVRAAHKPYWKWLAYEGSFSSFKQILLINGFIQKLKIIKINTKRFLELHMKNILFPVPPIKTATTGSEGSEHLLPKHVQLVKEMDETEIKTLFSGFYADLVKEDKTLLSLGSTFVILDKILKKEVCNGIAASPTAALSAAVALRHSVRFGFQRVLCVFVGDMQMIPNTEDGRMLVINICEKEQSRKTSCNHCISLNWKEDAGGNDFFSAVLGFILPVAYSYQPNLTVIAVGPNRSLGISGISLLVALLRGLAESRVFVVIEDTEISLMQSVAKALVGASTPPFGIYVPPTQEKVNKIKALRDQFQQEWKMLQCSGKL</sequence>
<keyword evidence="7" id="KW-1185">Reference proteome</keyword>
<comment type="subcellular location">
    <subcellularLocation>
        <location evidence="1">Nucleus</location>
    </subcellularLocation>
</comment>
<comment type="caution">
    <text evidence="6">The sequence shown here is derived from an EMBL/GenBank/DDBJ whole genome shotgun (WGS) entry which is preliminary data.</text>
</comment>
<feature type="non-terminal residue" evidence="6">
    <location>
        <position position="1"/>
    </location>
</feature>
<dbReference type="PRINTS" id="PR01270">
    <property type="entry name" value="HDASUPER"/>
</dbReference>
<protein>
    <submittedName>
        <fullName evidence="6">HDA10 deacetylase</fullName>
    </submittedName>
</protein>
<gene>
    <name evidence="6" type="primary">Hdac10</name>
    <name evidence="6" type="ORF">SETKIR_R13676</name>
</gene>
<evidence type="ECO:0000256" key="2">
    <source>
        <dbReference type="ARBA" id="ARBA00007738"/>
    </source>
</evidence>
<dbReference type="Gene3D" id="3.40.800.20">
    <property type="entry name" value="Histone deacetylase domain"/>
    <property type="match status" value="2"/>
</dbReference>
<evidence type="ECO:0000256" key="1">
    <source>
        <dbReference type="ARBA" id="ARBA00004123"/>
    </source>
</evidence>
<dbReference type="PANTHER" id="PTHR10625:SF43">
    <property type="entry name" value="POLYAMINE DEACETYLASE HDAC10"/>
    <property type="match status" value="1"/>
</dbReference>
<dbReference type="InterPro" id="IPR000286">
    <property type="entry name" value="HDACs"/>
</dbReference>
<dbReference type="Proteomes" id="UP000550059">
    <property type="component" value="Unassembled WGS sequence"/>
</dbReference>
<feature type="non-terminal residue" evidence="6">
    <location>
        <position position="663"/>
    </location>
</feature>
<dbReference type="InterPro" id="IPR037138">
    <property type="entry name" value="His_deacetylse_dom_sf"/>
</dbReference>
<dbReference type="SUPFAM" id="SSF52768">
    <property type="entry name" value="Arginase/deacetylase"/>
    <property type="match status" value="2"/>
</dbReference>